<dbReference type="PROSITE" id="PS50943">
    <property type="entry name" value="HTH_CROC1"/>
    <property type="match status" value="1"/>
</dbReference>
<dbReference type="AlphaFoldDB" id="A0A290XAA4"/>
<dbReference type="GO" id="GO:0003677">
    <property type="term" value="F:DNA binding"/>
    <property type="evidence" value="ECO:0007669"/>
    <property type="project" value="InterPro"/>
</dbReference>
<name>A0A290XAA4_9GAMM</name>
<dbReference type="KEGG" id="lum:CNR27_00270"/>
<keyword evidence="3" id="KW-1185">Reference proteome</keyword>
<evidence type="ECO:0000313" key="2">
    <source>
        <dbReference type="EMBL" id="ATD66085.1"/>
    </source>
</evidence>
<feature type="domain" description="HTH cro/C1-type" evidence="1">
    <location>
        <begin position="37"/>
        <end position="77"/>
    </location>
</feature>
<dbReference type="OrthoDB" id="9805309at2"/>
<organism evidence="2 3">
    <name type="scientific">Luteimonas chenhongjianii</name>
    <dbReference type="NCBI Taxonomy" id="2006110"/>
    <lineage>
        <taxon>Bacteria</taxon>
        <taxon>Pseudomonadati</taxon>
        <taxon>Pseudomonadota</taxon>
        <taxon>Gammaproteobacteria</taxon>
        <taxon>Lysobacterales</taxon>
        <taxon>Lysobacteraceae</taxon>
        <taxon>Luteimonas</taxon>
    </lineage>
</organism>
<dbReference type="InterPro" id="IPR001387">
    <property type="entry name" value="Cro/C1-type_HTH"/>
</dbReference>
<dbReference type="EMBL" id="CP023406">
    <property type="protein sequence ID" value="ATD66085.1"/>
    <property type="molecule type" value="Genomic_DNA"/>
</dbReference>
<proteinExistence type="predicted"/>
<protein>
    <recommendedName>
        <fullName evidence="1">HTH cro/C1-type domain-containing protein</fullName>
    </recommendedName>
</protein>
<dbReference type="RefSeq" id="WP_096296416.1">
    <property type="nucleotide sequence ID" value="NZ_CP023406.1"/>
</dbReference>
<dbReference type="SUPFAM" id="SSF47413">
    <property type="entry name" value="lambda repressor-like DNA-binding domains"/>
    <property type="match status" value="1"/>
</dbReference>
<accession>A0A290XAA4</accession>
<dbReference type="CDD" id="cd00093">
    <property type="entry name" value="HTH_XRE"/>
    <property type="match status" value="1"/>
</dbReference>
<dbReference type="InterPro" id="IPR010982">
    <property type="entry name" value="Lambda_DNA-bd_dom_sf"/>
</dbReference>
<evidence type="ECO:0000313" key="3">
    <source>
        <dbReference type="Proteomes" id="UP000218968"/>
    </source>
</evidence>
<sequence>MPIIGAELGTKLLPDLATGVTRLHGQLPRAQNRPPEAGATGIHRATLSKIANQPGANIGTDIIDKLCKYFGCQPGDLLTYVEGSTGSV</sequence>
<dbReference type="Proteomes" id="UP000218968">
    <property type="component" value="Chromosome"/>
</dbReference>
<reference evidence="3" key="1">
    <citation type="submission" date="2017-09" db="EMBL/GenBank/DDBJ databases">
        <title>Luteimonas liuhanmingii sp.nov., isolated from the intestinal contents of Tibetan Plateau Pika in Yushu, Qinghai Province, China.</title>
        <authorList>
            <person name="Gui Z."/>
        </authorList>
    </citation>
    <scope>NUCLEOTIDE SEQUENCE [LARGE SCALE GENOMIC DNA]</scope>
    <source>
        <strain evidence="3">100111</strain>
    </source>
</reference>
<evidence type="ECO:0000259" key="1">
    <source>
        <dbReference type="PROSITE" id="PS50943"/>
    </source>
</evidence>
<dbReference type="Pfam" id="PF13443">
    <property type="entry name" value="HTH_26"/>
    <property type="match status" value="1"/>
</dbReference>
<gene>
    <name evidence="2" type="ORF">CNR27_00270</name>
</gene>